<proteinExistence type="inferred from homology"/>
<reference evidence="11" key="1">
    <citation type="submission" date="2023-06" db="EMBL/GenBank/DDBJ databases">
        <title>Survivors Of The Sea: Transcriptome response of Skeletonema marinoi to long-term dormancy.</title>
        <authorList>
            <person name="Pinder M.I.M."/>
            <person name="Kourtchenko O."/>
            <person name="Robertson E.K."/>
            <person name="Larsson T."/>
            <person name="Maumus F."/>
            <person name="Osuna-Cruz C.M."/>
            <person name="Vancaester E."/>
            <person name="Stenow R."/>
            <person name="Vandepoele K."/>
            <person name="Ploug H."/>
            <person name="Bruchert V."/>
            <person name="Godhe A."/>
            <person name="Topel M."/>
        </authorList>
    </citation>
    <scope>NUCLEOTIDE SEQUENCE</scope>
    <source>
        <strain evidence="11">R05AC</strain>
    </source>
</reference>
<feature type="transmembrane region" description="Helical" evidence="9">
    <location>
        <begin position="196"/>
        <end position="218"/>
    </location>
</feature>
<evidence type="ECO:0000256" key="5">
    <source>
        <dbReference type="ARBA" id="ARBA00022989"/>
    </source>
</evidence>
<evidence type="ECO:0000256" key="4">
    <source>
        <dbReference type="ARBA" id="ARBA00022692"/>
    </source>
</evidence>
<feature type="transmembrane region" description="Helical" evidence="9">
    <location>
        <begin position="322"/>
        <end position="344"/>
    </location>
</feature>
<dbReference type="GO" id="GO:0015203">
    <property type="term" value="F:polyamine transmembrane transporter activity"/>
    <property type="evidence" value="ECO:0007669"/>
    <property type="project" value="UniProtKB-ARBA"/>
</dbReference>
<feature type="compositionally biased region" description="Low complexity" evidence="8">
    <location>
        <begin position="1"/>
        <end position="19"/>
    </location>
</feature>
<evidence type="ECO:0000256" key="7">
    <source>
        <dbReference type="ARBA" id="ARBA00024041"/>
    </source>
</evidence>
<evidence type="ECO:0000256" key="8">
    <source>
        <dbReference type="SAM" id="MobiDB-lite"/>
    </source>
</evidence>
<evidence type="ECO:0000256" key="6">
    <source>
        <dbReference type="ARBA" id="ARBA00023136"/>
    </source>
</evidence>
<sequence length="521" mass="56757">MDNSELSSPLLYSPASSGDDVGDADDRYDSLGKTSKQHTSSRSLTSSLLATSGSSSGGDPERGEGRSSGIDAPAMEHKMSGFMLAVLIFFTMSGGPIGVEPSIRAAGNLYAIIGFAVMPFLWALPEVLITTELGLRYPCASGGVRWCEEAFGPKAGLLVGYLGWISGVANNATLPVLFLQYVLNQFYPHLYDDINALLRYGILVGITLLLTIVNYRGVEIVGKVLLFVLVISMAPFLIMVIMGIPQVNTDRWLQTPNGETETFNDDMLDLSQSGWFPWQYAAGIALRPFINNLYWCYNGFDQGGHYSNSVTKDVFKRGMAGAFFLTCSSYLVPVLIATGASNLSQSEWTAGAFATAATEIGGKWLGNWMVVGAGLSLMALFFGEMSADSLQLMGMAELGQVPSIFATKSRYNTPTYAILLGMAVILCLIPFDFQFIIELSNVGYCFAVTMEFLAFFQLRIRKADDIQLLRKIGNSMLLIPTLLFNLLVICLASYVTYIYAVSMIAFGVVLIHATSIWRCIK</sequence>
<evidence type="ECO:0000313" key="11">
    <source>
        <dbReference type="EMBL" id="KAK1742520.1"/>
    </source>
</evidence>
<dbReference type="EMBL" id="JATAAI010000011">
    <property type="protein sequence ID" value="KAK1742520.1"/>
    <property type="molecule type" value="Genomic_DNA"/>
</dbReference>
<feature type="transmembrane region" description="Helical" evidence="9">
    <location>
        <begin position="472"/>
        <end position="494"/>
    </location>
</feature>
<keyword evidence="12" id="KW-1185">Reference proteome</keyword>
<keyword evidence="3" id="KW-1003">Cell membrane</keyword>
<dbReference type="Pfam" id="PF13520">
    <property type="entry name" value="AA_permease_2"/>
    <property type="match status" value="1"/>
</dbReference>
<feature type="transmembrane region" description="Helical" evidence="9">
    <location>
        <begin position="224"/>
        <end position="244"/>
    </location>
</feature>
<feature type="transmembrane region" description="Helical" evidence="9">
    <location>
        <begin position="81"/>
        <end position="99"/>
    </location>
</feature>
<comment type="similarity">
    <text evidence="7">Belongs to the amino acid-polyamine-organocation (APC) superfamily. Polyamine:cation symporter (PHS) (TC 2.A.3.12) family.</text>
</comment>
<keyword evidence="2" id="KW-0813">Transport</keyword>
<dbReference type="Gene3D" id="1.20.1740.10">
    <property type="entry name" value="Amino acid/polyamine transporter I"/>
    <property type="match status" value="1"/>
</dbReference>
<dbReference type="AlphaFoldDB" id="A0AAD8YCG7"/>
<feature type="region of interest" description="Disordered" evidence="8">
    <location>
        <begin position="1"/>
        <end position="71"/>
    </location>
</feature>
<gene>
    <name evidence="11" type="ORF">QTG54_007085</name>
    <name evidence="10" type="ORF">QTG54_013261</name>
</gene>
<organism evidence="11 12">
    <name type="scientific">Skeletonema marinoi</name>
    <dbReference type="NCBI Taxonomy" id="267567"/>
    <lineage>
        <taxon>Eukaryota</taxon>
        <taxon>Sar</taxon>
        <taxon>Stramenopiles</taxon>
        <taxon>Ochrophyta</taxon>
        <taxon>Bacillariophyta</taxon>
        <taxon>Coscinodiscophyceae</taxon>
        <taxon>Thalassiosirophycidae</taxon>
        <taxon>Thalassiosirales</taxon>
        <taxon>Skeletonemataceae</taxon>
        <taxon>Skeletonema</taxon>
        <taxon>Skeletonema marinoi-dohrnii complex</taxon>
    </lineage>
</organism>
<feature type="transmembrane region" description="Helical" evidence="9">
    <location>
        <begin position="106"/>
        <end position="124"/>
    </location>
</feature>
<name>A0AAD8YCG7_9STRA</name>
<protein>
    <submittedName>
        <fullName evidence="11">Amino acid/polyamine permease family protein</fullName>
    </submittedName>
</protein>
<accession>A0AAD8YCG7</accession>
<comment type="subcellular location">
    <subcellularLocation>
        <location evidence="1">Cell membrane</location>
        <topology evidence="1">Multi-pass membrane protein</topology>
    </subcellularLocation>
</comment>
<feature type="compositionally biased region" description="Low complexity" evidence="8">
    <location>
        <begin position="40"/>
        <end position="58"/>
    </location>
</feature>
<feature type="transmembrane region" description="Helical" evidence="9">
    <location>
        <begin position="500"/>
        <end position="520"/>
    </location>
</feature>
<dbReference type="Proteomes" id="UP001224775">
    <property type="component" value="Unassembled WGS sequence"/>
</dbReference>
<dbReference type="PANTHER" id="PTHR45826">
    <property type="entry name" value="POLYAMINE TRANSPORTER PUT1"/>
    <property type="match status" value="1"/>
</dbReference>
<dbReference type="GO" id="GO:0005886">
    <property type="term" value="C:plasma membrane"/>
    <property type="evidence" value="ECO:0007669"/>
    <property type="project" value="UniProtKB-SubCell"/>
</dbReference>
<evidence type="ECO:0000256" key="3">
    <source>
        <dbReference type="ARBA" id="ARBA00022475"/>
    </source>
</evidence>
<dbReference type="PIRSF" id="PIRSF006060">
    <property type="entry name" value="AA_transporter"/>
    <property type="match status" value="1"/>
</dbReference>
<keyword evidence="5 9" id="KW-1133">Transmembrane helix</keyword>
<feature type="transmembrane region" description="Helical" evidence="9">
    <location>
        <begin position="416"/>
        <end position="435"/>
    </location>
</feature>
<keyword evidence="4 9" id="KW-0812">Transmembrane</keyword>
<evidence type="ECO:0000313" key="10">
    <source>
        <dbReference type="EMBL" id="KAK1736125.1"/>
    </source>
</evidence>
<evidence type="ECO:0000256" key="2">
    <source>
        <dbReference type="ARBA" id="ARBA00022448"/>
    </source>
</evidence>
<keyword evidence="6 9" id="KW-0472">Membrane</keyword>
<dbReference type="PANTHER" id="PTHR45826:SF2">
    <property type="entry name" value="AMINO ACID TRANSPORTER"/>
    <property type="match status" value="1"/>
</dbReference>
<evidence type="ECO:0000313" key="12">
    <source>
        <dbReference type="Proteomes" id="UP001224775"/>
    </source>
</evidence>
<comment type="caution">
    <text evidence="11">The sequence shown here is derived from an EMBL/GenBank/DDBJ whole genome shotgun (WGS) entry which is preliminary data.</text>
</comment>
<feature type="transmembrane region" description="Helical" evidence="9">
    <location>
        <begin position="364"/>
        <end position="383"/>
    </location>
</feature>
<dbReference type="InterPro" id="IPR002293">
    <property type="entry name" value="AA/rel_permease1"/>
</dbReference>
<evidence type="ECO:0000256" key="9">
    <source>
        <dbReference type="SAM" id="Phobius"/>
    </source>
</evidence>
<evidence type="ECO:0000256" key="1">
    <source>
        <dbReference type="ARBA" id="ARBA00004651"/>
    </source>
</evidence>
<dbReference type="EMBL" id="JATAAI010000030">
    <property type="protein sequence ID" value="KAK1736125.1"/>
    <property type="molecule type" value="Genomic_DNA"/>
</dbReference>
<feature type="transmembrane region" description="Helical" evidence="9">
    <location>
        <begin position="441"/>
        <end position="460"/>
    </location>
</feature>
<dbReference type="InterPro" id="IPR044566">
    <property type="entry name" value="RMV1-like"/>
</dbReference>